<dbReference type="EMBL" id="MEUF01000045">
    <property type="protein sequence ID" value="OGC34379.1"/>
    <property type="molecule type" value="Genomic_DNA"/>
</dbReference>
<gene>
    <name evidence="2" type="ORF">A2311_06350</name>
</gene>
<evidence type="ECO:0000313" key="3">
    <source>
        <dbReference type="Proteomes" id="UP000178951"/>
    </source>
</evidence>
<proteinExistence type="predicted"/>
<organism evidence="2 3">
    <name type="scientific">candidate division WOR-1 bacterium RIFOXYB2_FULL_48_7</name>
    <dbReference type="NCBI Taxonomy" id="1802583"/>
    <lineage>
        <taxon>Bacteria</taxon>
        <taxon>Bacillati</taxon>
        <taxon>Saganbacteria</taxon>
    </lineage>
</organism>
<comment type="caution">
    <text evidence="2">The sequence shown here is derived from an EMBL/GenBank/DDBJ whole genome shotgun (WGS) entry which is preliminary data.</text>
</comment>
<reference evidence="2 3" key="1">
    <citation type="journal article" date="2016" name="Nat. Commun.">
        <title>Thousands of microbial genomes shed light on interconnected biogeochemical processes in an aquifer system.</title>
        <authorList>
            <person name="Anantharaman K."/>
            <person name="Brown C.T."/>
            <person name="Hug L.A."/>
            <person name="Sharon I."/>
            <person name="Castelle C.J."/>
            <person name="Probst A.J."/>
            <person name="Thomas B.C."/>
            <person name="Singh A."/>
            <person name="Wilkins M.J."/>
            <person name="Karaoz U."/>
            <person name="Brodie E.L."/>
            <person name="Williams K.H."/>
            <person name="Hubbard S.S."/>
            <person name="Banfield J.F."/>
        </authorList>
    </citation>
    <scope>NUCLEOTIDE SEQUENCE [LARGE SCALE GENOMIC DNA]</scope>
</reference>
<keyword evidence="1" id="KW-1133">Transmembrane helix</keyword>
<name>A0A1F4TP63_UNCSA</name>
<feature type="transmembrane region" description="Helical" evidence="1">
    <location>
        <begin position="119"/>
        <end position="143"/>
    </location>
</feature>
<keyword evidence="1" id="KW-0472">Membrane</keyword>
<accession>A0A1F4TP63</accession>
<dbReference type="Proteomes" id="UP000178951">
    <property type="component" value="Unassembled WGS sequence"/>
</dbReference>
<dbReference type="AlphaFoldDB" id="A0A1F4TP63"/>
<sequence>MWNILSTSKNHDELAGLLRAGGYQILGVKPKEQVLISLAGQNHVGLLEATFTVRKADKKYVVVAHDSIDPLDPTEPALRRALLEYDRFFGLQGVLLVNLQRKELAEVTFKFPRERGLDFFFQFFAAMFFVGLVIGIIALLVYLKLF</sequence>
<evidence type="ECO:0000256" key="1">
    <source>
        <dbReference type="SAM" id="Phobius"/>
    </source>
</evidence>
<evidence type="ECO:0000313" key="2">
    <source>
        <dbReference type="EMBL" id="OGC34379.1"/>
    </source>
</evidence>
<protein>
    <submittedName>
        <fullName evidence="2">Uncharacterized protein</fullName>
    </submittedName>
</protein>
<keyword evidence="1" id="KW-0812">Transmembrane</keyword>